<evidence type="ECO:0000256" key="2">
    <source>
        <dbReference type="ARBA" id="ARBA00022516"/>
    </source>
</evidence>
<evidence type="ECO:0000256" key="5">
    <source>
        <dbReference type="ARBA" id="ARBA00022946"/>
    </source>
</evidence>
<dbReference type="EMBL" id="NGJZ01000001">
    <property type="protein sequence ID" value="RSU07845.1"/>
    <property type="molecule type" value="Genomic_DNA"/>
</dbReference>
<keyword evidence="5" id="KW-0809">Transit peptide</keyword>
<dbReference type="GO" id="GO:0016297">
    <property type="term" value="F:fatty acyl-[ACP] hydrolase activity"/>
    <property type="evidence" value="ECO:0007669"/>
    <property type="project" value="InterPro"/>
</dbReference>
<dbReference type="Pfam" id="PF01643">
    <property type="entry name" value="Acyl-ACP_TE"/>
    <property type="match status" value="1"/>
</dbReference>
<dbReference type="InterPro" id="IPR049427">
    <property type="entry name" value="Acyl-ACP_TE_C"/>
</dbReference>
<dbReference type="InterPro" id="IPR045023">
    <property type="entry name" value="FATA/B"/>
</dbReference>
<evidence type="ECO:0000256" key="1">
    <source>
        <dbReference type="ARBA" id="ARBA00006500"/>
    </source>
</evidence>
<evidence type="ECO:0000259" key="8">
    <source>
        <dbReference type="Pfam" id="PF01643"/>
    </source>
</evidence>
<keyword evidence="6" id="KW-0443">Lipid metabolism</keyword>
<proteinExistence type="inferred from homology"/>
<comment type="caution">
    <text evidence="10">The sequence shown here is derived from an EMBL/GenBank/DDBJ whole genome shotgun (WGS) entry which is preliminary data.</text>
</comment>
<dbReference type="SUPFAM" id="SSF54637">
    <property type="entry name" value="Thioesterase/thiol ester dehydrase-isomerase"/>
    <property type="match status" value="2"/>
</dbReference>
<dbReference type="Gene3D" id="3.10.129.10">
    <property type="entry name" value="Hotdog Thioesterase"/>
    <property type="match status" value="1"/>
</dbReference>
<name>A0A430AID2_9ENTE</name>
<organism evidence="10 11">
    <name type="scientific">Vagococcus entomophilus</name>
    <dbReference type="NCBI Taxonomy" id="1160095"/>
    <lineage>
        <taxon>Bacteria</taxon>
        <taxon>Bacillati</taxon>
        <taxon>Bacillota</taxon>
        <taxon>Bacilli</taxon>
        <taxon>Lactobacillales</taxon>
        <taxon>Enterococcaceae</taxon>
        <taxon>Vagococcus</taxon>
    </lineage>
</organism>
<dbReference type="PANTHER" id="PTHR31727">
    <property type="entry name" value="OLEOYL-ACYL CARRIER PROTEIN THIOESTERASE 1, CHLOROPLASTIC"/>
    <property type="match status" value="1"/>
</dbReference>
<protein>
    <submittedName>
        <fullName evidence="10">Acyl-[acyl-carrier-protein] thioesterase</fullName>
    </submittedName>
</protein>
<dbReference type="OrthoDB" id="9801517at2"/>
<dbReference type="InterPro" id="IPR029069">
    <property type="entry name" value="HotDog_dom_sf"/>
</dbReference>
<sequence>MGKKFTETHQVVYYECDTTGKMRLPMMINCVIKSSEEQSDALGRDKSFISKYGLTWVITHYDIQVSRFPKNGEQIAITTEAVSYNKYFCYRNFWIHDNEGKECAKIESVFVLMGIDTRKLASVPEEIIAPFESEKIMKIKRSPKIVAPSGSQSLNYRVRFADIDGNSHVNNSRYFEWMLDVLGYDFLTSHNLQQVSIKFDKEVEYGNEIESYWDLIEEEEVVSRHQIKIGNQLCAEACMKWTK</sequence>
<dbReference type="Pfam" id="PF20791">
    <property type="entry name" value="Acyl-ACP_TE_C"/>
    <property type="match status" value="1"/>
</dbReference>
<feature type="domain" description="Acyl-ACP thioesterase-like C-terminal" evidence="9">
    <location>
        <begin position="151"/>
        <end position="243"/>
    </location>
</feature>
<dbReference type="AlphaFoldDB" id="A0A430AID2"/>
<feature type="domain" description="Acyl-ACP thioesterase N-terminal hotdog" evidence="8">
    <location>
        <begin position="2"/>
        <end position="131"/>
    </location>
</feature>
<keyword evidence="4" id="KW-0276">Fatty acid metabolism</keyword>
<keyword evidence="3" id="KW-0378">Hydrolase</keyword>
<keyword evidence="11" id="KW-1185">Reference proteome</keyword>
<evidence type="ECO:0000313" key="10">
    <source>
        <dbReference type="EMBL" id="RSU07845.1"/>
    </source>
</evidence>
<reference evidence="10 11" key="1">
    <citation type="submission" date="2017-05" db="EMBL/GenBank/DDBJ databases">
        <title>Vagococcus spp. assemblies.</title>
        <authorList>
            <person name="Gulvik C.A."/>
        </authorList>
    </citation>
    <scope>NUCLEOTIDE SEQUENCE [LARGE SCALE GENOMIC DNA]</scope>
    <source>
        <strain evidence="10 11">DSM 24756</strain>
    </source>
</reference>
<evidence type="ECO:0000256" key="3">
    <source>
        <dbReference type="ARBA" id="ARBA00022801"/>
    </source>
</evidence>
<evidence type="ECO:0000256" key="6">
    <source>
        <dbReference type="ARBA" id="ARBA00023098"/>
    </source>
</evidence>
<dbReference type="Proteomes" id="UP000288669">
    <property type="component" value="Unassembled WGS sequence"/>
</dbReference>
<dbReference type="RefSeq" id="WP_126821859.1">
    <property type="nucleotide sequence ID" value="NZ_JBHLWU010000001.1"/>
</dbReference>
<evidence type="ECO:0000256" key="7">
    <source>
        <dbReference type="ARBA" id="ARBA00023160"/>
    </source>
</evidence>
<gene>
    <name evidence="10" type="ORF">CBF30_00980</name>
</gene>
<evidence type="ECO:0000256" key="4">
    <source>
        <dbReference type="ARBA" id="ARBA00022832"/>
    </source>
</evidence>
<accession>A0A430AID2</accession>
<comment type="similarity">
    <text evidence="1">Belongs to the acyl-ACP thioesterase family.</text>
</comment>
<keyword evidence="7" id="KW-0275">Fatty acid biosynthesis</keyword>
<dbReference type="PANTHER" id="PTHR31727:SF6">
    <property type="entry name" value="OLEOYL-ACYL CARRIER PROTEIN THIOESTERASE 1, CHLOROPLASTIC"/>
    <property type="match status" value="1"/>
</dbReference>
<dbReference type="CDD" id="cd00586">
    <property type="entry name" value="4HBT"/>
    <property type="match status" value="2"/>
</dbReference>
<keyword evidence="2" id="KW-0444">Lipid biosynthesis</keyword>
<evidence type="ECO:0000259" key="9">
    <source>
        <dbReference type="Pfam" id="PF20791"/>
    </source>
</evidence>
<dbReference type="GO" id="GO:0000036">
    <property type="term" value="F:acyl carrier activity"/>
    <property type="evidence" value="ECO:0007669"/>
    <property type="project" value="TreeGrafter"/>
</dbReference>
<evidence type="ECO:0000313" key="11">
    <source>
        <dbReference type="Proteomes" id="UP000288669"/>
    </source>
</evidence>
<dbReference type="InterPro" id="IPR002864">
    <property type="entry name" value="Acyl-ACP_thioesterase_NHD"/>
</dbReference>